<organism evidence="6 7">
    <name type="scientific">Lyophyllum shimeji</name>
    <name type="common">Hon-shimeji</name>
    <name type="synonym">Tricholoma shimeji</name>
    <dbReference type="NCBI Taxonomy" id="47721"/>
    <lineage>
        <taxon>Eukaryota</taxon>
        <taxon>Fungi</taxon>
        <taxon>Dikarya</taxon>
        <taxon>Basidiomycota</taxon>
        <taxon>Agaricomycotina</taxon>
        <taxon>Agaricomycetes</taxon>
        <taxon>Agaricomycetidae</taxon>
        <taxon>Agaricales</taxon>
        <taxon>Tricholomatineae</taxon>
        <taxon>Lyophyllaceae</taxon>
        <taxon>Lyophyllum</taxon>
    </lineage>
</organism>
<name>A0A9P3PGU1_LYOSH</name>
<sequence length="911" mass="103651">MVLRAEVIDAFKVLGVPPDADEATASREYKKLALRHHPDRNHGDTTSTARFQEISAAWDICTRHYENPRWSQVPEPGTGFFSAHAHGAEMYFDDDDDYEMDDDERQEFFRFMFFEMFMGGYTRSKRRGFRSQRHQRYGPSFESYSYPYSYSSSRDSSYTDVSSTRESHTARWQRAEKEKYEQRMREFEAELEREEREAKQREREAKLEAEQRQSAHVEAFELARSGNSAGVRQIVEKHSLDVNAPERVPKQQKKGQATNVQTLLHVAASRCNEELVLFLLDKGAKITALNRDDLTPFHQSILSGNVPVVRYFLSRRGKASEGCHPSKAAPDGRTPLQLAIASGSVPTVELLLKDATVHDVERCWEQESLPAAMKDVLETKKGFLPRAGPPAGMSRKAFLKAEAARKLAAEQEEKAKRLAEERARAAENLRRKEERAARRAEEERRKVEVRRKLEEEERIKEEARRRLEEEERQKAAEARRIAESEKRKAELEAHRKAEEEKDALLREKEAARRRAEEEKRQREEQEARARAEAKAFRQAEEARRKAAEARRRAEQEARQKAEQEERRKVLEMEARRKLEEKEAERPREEERERAMERQREAEAAEECQKEVRASAAHEARGLAQTQQPESQERKPRAAAGRKRVVQDADAKRTETLRRLQAQAEEHERLKLQREKAASQTAVSPSPMSQLVTIDPKQDEIMRKRAEQSARDKARHQRMKEESARLANLKRVEQGLGALPAVDGAQKKRPRAKKVGNKASDASVPQHHPSYPLTPSSISSSPVSWSPEPSHAASTIKATLLSPPMTPEDLQTCAIPDDLFAYEMPKKQQPPSLNDHAPPASPPLRNSRGRAQGVFGGRAGRGHGRGRGGPGSWRVNPTTGTTRALGDGELARKNLEIEGRSAELAALRAGAS</sequence>
<dbReference type="PRINTS" id="PR00625">
    <property type="entry name" value="JDOMAIN"/>
</dbReference>
<feature type="repeat" description="ANK" evidence="3">
    <location>
        <begin position="259"/>
        <end position="291"/>
    </location>
</feature>
<protein>
    <submittedName>
        <fullName evidence="6">DnaJ molecular chaperone homology domain</fullName>
    </submittedName>
</protein>
<feature type="repeat" description="ANK" evidence="3">
    <location>
        <begin position="331"/>
        <end position="353"/>
    </location>
</feature>
<feature type="compositionally biased region" description="Basic residues" evidence="4">
    <location>
        <begin position="746"/>
        <end position="755"/>
    </location>
</feature>
<dbReference type="EMBL" id="BRPK01000002">
    <property type="protein sequence ID" value="GLB35193.1"/>
    <property type="molecule type" value="Genomic_DNA"/>
</dbReference>
<dbReference type="InterPro" id="IPR036770">
    <property type="entry name" value="Ankyrin_rpt-contain_sf"/>
</dbReference>
<dbReference type="SUPFAM" id="SSF48403">
    <property type="entry name" value="Ankyrin repeat"/>
    <property type="match status" value="1"/>
</dbReference>
<dbReference type="CDD" id="cd06257">
    <property type="entry name" value="DnaJ"/>
    <property type="match status" value="1"/>
</dbReference>
<feature type="region of interest" description="Disordered" evidence="4">
    <location>
        <begin position="427"/>
        <end position="447"/>
    </location>
</feature>
<dbReference type="PROSITE" id="PS50076">
    <property type="entry name" value="DNAJ_2"/>
    <property type="match status" value="1"/>
</dbReference>
<dbReference type="PROSITE" id="PS50297">
    <property type="entry name" value="ANK_REP_REGION"/>
    <property type="match status" value="2"/>
</dbReference>
<proteinExistence type="predicted"/>
<comment type="caution">
    <text evidence="6">The sequence shown here is derived from an EMBL/GenBank/DDBJ whole genome shotgun (WGS) entry which is preliminary data.</text>
</comment>
<evidence type="ECO:0000256" key="4">
    <source>
        <dbReference type="SAM" id="MobiDB-lite"/>
    </source>
</evidence>
<feature type="compositionally biased region" description="Low complexity" evidence="4">
    <location>
        <begin position="148"/>
        <end position="162"/>
    </location>
</feature>
<evidence type="ECO:0000313" key="6">
    <source>
        <dbReference type="EMBL" id="GLB35193.1"/>
    </source>
</evidence>
<keyword evidence="2 3" id="KW-0040">ANK repeat</keyword>
<dbReference type="Gene3D" id="1.25.40.20">
    <property type="entry name" value="Ankyrin repeat-containing domain"/>
    <property type="match status" value="1"/>
</dbReference>
<reference evidence="6" key="1">
    <citation type="submission" date="2022-07" db="EMBL/GenBank/DDBJ databases">
        <title>The genome of Lyophyllum shimeji provides insight into the initial evolution of ectomycorrhizal fungal genome.</title>
        <authorList>
            <person name="Kobayashi Y."/>
            <person name="Shibata T."/>
            <person name="Hirakawa H."/>
            <person name="Shigenobu S."/>
            <person name="Nishiyama T."/>
            <person name="Yamada A."/>
            <person name="Hasebe M."/>
            <person name="Kawaguchi M."/>
        </authorList>
    </citation>
    <scope>NUCLEOTIDE SEQUENCE</scope>
    <source>
        <strain evidence="6">AT787</strain>
    </source>
</reference>
<dbReference type="InterPro" id="IPR002110">
    <property type="entry name" value="Ankyrin_rpt"/>
</dbReference>
<dbReference type="SMART" id="SM00271">
    <property type="entry name" value="DnaJ"/>
    <property type="match status" value="1"/>
</dbReference>
<feature type="compositionally biased region" description="Basic and acidic residues" evidence="4">
    <location>
        <begin position="163"/>
        <end position="177"/>
    </location>
</feature>
<evidence type="ECO:0000256" key="3">
    <source>
        <dbReference type="PROSITE-ProRule" id="PRU00023"/>
    </source>
</evidence>
<feature type="region of interest" description="Disordered" evidence="4">
    <location>
        <begin position="460"/>
        <end position="796"/>
    </location>
</feature>
<dbReference type="PROSITE" id="PS50088">
    <property type="entry name" value="ANK_REPEAT"/>
    <property type="match status" value="2"/>
</dbReference>
<dbReference type="PANTHER" id="PTHR24198:SF165">
    <property type="entry name" value="ANKYRIN REPEAT-CONTAINING PROTEIN-RELATED"/>
    <property type="match status" value="1"/>
</dbReference>
<dbReference type="AlphaFoldDB" id="A0A9P3PGU1"/>
<feature type="compositionally biased region" description="Basic and acidic residues" evidence="4">
    <location>
        <begin position="695"/>
        <end position="711"/>
    </location>
</feature>
<evidence type="ECO:0000313" key="7">
    <source>
        <dbReference type="Proteomes" id="UP001063166"/>
    </source>
</evidence>
<feature type="compositionally biased region" description="Basic and acidic residues" evidence="4">
    <location>
        <begin position="644"/>
        <end position="676"/>
    </location>
</feature>
<dbReference type="Proteomes" id="UP001063166">
    <property type="component" value="Unassembled WGS sequence"/>
</dbReference>
<feature type="compositionally biased region" description="Low complexity" evidence="4">
    <location>
        <begin position="768"/>
        <end position="789"/>
    </location>
</feature>
<feature type="domain" description="J" evidence="5">
    <location>
        <begin position="9"/>
        <end position="74"/>
    </location>
</feature>
<feature type="compositionally biased region" description="Basic and acidic residues" evidence="4">
    <location>
        <begin position="460"/>
        <end position="620"/>
    </location>
</feature>
<evidence type="ECO:0000256" key="1">
    <source>
        <dbReference type="ARBA" id="ARBA00022737"/>
    </source>
</evidence>
<keyword evidence="1" id="KW-0677">Repeat</keyword>
<dbReference type="Gene3D" id="1.10.287.110">
    <property type="entry name" value="DnaJ domain"/>
    <property type="match status" value="1"/>
</dbReference>
<accession>A0A9P3PGU1</accession>
<dbReference type="SMART" id="SM00248">
    <property type="entry name" value="ANK"/>
    <property type="match status" value="3"/>
</dbReference>
<dbReference type="OrthoDB" id="10250354at2759"/>
<dbReference type="InterPro" id="IPR001623">
    <property type="entry name" value="DnaJ_domain"/>
</dbReference>
<gene>
    <name evidence="6" type="ORF">LshimejAT787_0207580</name>
</gene>
<feature type="region of interest" description="Disordered" evidence="4">
    <location>
        <begin position="818"/>
        <end position="887"/>
    </location>
</feature>
<dbReference type="PANTHER" id="PTHR24198">
    <property type="entry name" value="ANKYRIN REPEAT AND PROTEIN KINASE DOMAIN-CONTAINING PROTEIN"/>
    <property type="match status" value="1"/>
</dbReference>
<feature type="region of interest" description="Disordered" evidence="4">
    <location>
        <begin position="148"/>
        <end position="177"/>
    </location>
</feature>
<feature type="compositionally biased region" description="Polar residues" evidence="4">
    <location>
        <begin position="677"/>
        <end position="691"/>
    </location>
</feature>
<dbReference type="SUPFAM" id="SSF46565">
    <property type="entry name" value="Chaperone J-domain"/>
    <property type="match status" value="1"/>
</dbReference>
<dbReference type="Pfam" id="PF00226">
    <property type="entry name" value="DnaJ"/>
    <property type="match status" value="1"/>
</dbReference>
<dbReference type="InterPro" id="IPR036869">
    <property type="entry name" value="J_dom_sf"/>
</dbReference>
<keyword evidence="7" id="KW-1185">Reference proteome</keyword>
<evidence type="ECO:0000259" key="5">
    <source>
        <dbReference type="PROSITE" id="PS50076"/>
    </source>
</evidence>
<evidence type="ECO:0000256" key="2">
    <source>
        <dbReference type="ARBA" id="ARBA00023043"/>
    </source>
</evidence>
<dbReference type="Pfam" id="PF12796">
    <property type="entry name" value="Ank_2"/>
    <property type="match status" value="1"/>
</dbReference>